<accession>A0A837HQM6</accession>
<evidence type="ECO:0000313" key="6">
    <source>
        <dbReference type="Proteomes" id="UP000033998"/>
    </source>
</evidence>
<reference evidence="5 6" key="1">
    <citation type="journal article" date="2015" name="Nature">
        <title>rRNA introns, odd ribosomes, and small enigmatic genomes across a large radiation of phyla.</title>
        <authorList>
            <person name="Brown C.T."/>
            <person name="Hug L.A."/>
            <person name="Thomas B.C."/>
            <person name="Sharon I."/>
            <person name="Castelle C.J."/>
            <person name="Singh A."/>
            <person name="Wilkins M.J."/>
            <person name="Williams K.H."/>
            <person name="Banfield J.F."/>
        </authorList>
    </citation>
    <scope>NUCLEOTIDE SEQUENCE [LARGE SCALE GENOMIC DNA]</scope>
</reference>
<evidence type="ECO:0000313" key="5">
    <source>
        <dbReference type="EMBL" id="KKR01558.1"/>
    </source>
</evidence>
<protein>
    <submittedName>
        <fullName evidence="5">Micrococcal nuclease-like protein</fullName>
    </submittedName>
</protein>
<organism evidence="5 6">
    <name type="scientific">Candidatus Nomurabacteria bacterium GW2011_GWD2_39_12</name>
    <dbReference type="NCBI Taxonomy" id="1618759"/>
    <lineage>
        <taxon>Bacteria</taxon>
        <taxon>Candidatus Nomuraibacteriota</taxon>
    </lineage>
</organism>
<proteinExistence type="predicted"/>
<evidence type="ECO:0000259" key="4">
    <source>
        <dbReference type="PROSITE" id="PS50830"/>
    </source>
</evidence>
<dbReference type="InterPro" id="IPR016071">
    <property type="entry name" value="Staphylococal_nuclease_OB-fold"/>
</dbReference>
<sequence length="155" mass="17477">MSGKRVRIETDATQGTYDKYNRLLGYIYREDGLFYNKYMIEQGYAHEYTYNTAYKYQTGFKNAQKEAQANKAGLWSPSTCNGDTTKTSTTNSTQTNNADSCTIKGNIGSSKEKIFHVVGCGSYNKTVIDESKGEKWFCSEKEAIDAGWRKALNCN</sequence>
<dbReference type="InterPro" id="IPR035437">
    <property type="entry name" value="SNase_OB-fold_sf"/>
</dbReference>
<name>A0A837HQM6_9BACT</name>
<keyword evidence="3" id="KW-0378">Hydrolase</keyword>
<keyword evidence="1" id="KW-0540">Nuclease</keyword>
<comment type="caution">
    <text evidence="5">The sequence shown here is derived from an EMBL/GenBank/DDBJ whole genome shotgun (WGS) entry which is preliminary data.</text>
</comment>
<keyword evidence="2" id="KW-0255">Endonuclease</keyword>
<evidence type="ECO:0000256" key="3">
    <source>
        <dbReference type="ARBA" id="ARBA00022801"/>
    </source>
</evidence>
<dbReference type="PANTHER" id="PTHR12302:SF3">
    <property type="entry name" value="SERINE_THREONINE-PROTEIN KINASE 31"/>
    <property type="match status" value="1"/>
</dbReference>
<dbReference type="Proteomes" id="UP000033998">
    <property type="component" value="Unassembled WGS sequence"/>
</dbReference>
<dbReference type="Gene3D" id="2.40.50.90">
    <property type="match status" value="1"/>
</dbReference>
<evidence type="ECO:0000256" key="2">
    <source>
        <dbReference type="ARBA" id="ARBA00022759"/>
    </source>
</evidence>
<dbReference type="AlphaFoldDB" id="A0A837HQM6"/>
<dbReference type="PANTHER" id="PTHR12302">
    <property type="entry name" value="EBNA2 BINDING PROTEIN P100"/>
    <property type="match status" value="1"/>
</dbReference>
<dbReference type="GO" id="GO:0016787">
    <property type="term" value="F:hydrolase activity"/>
    <property type="evidence" value="ECO:0007669"/>
    <property type="project" value="UniProtKB-KW"/>
</dbReference>
<dbReference type="EMBL" id="LBWE01000007">
    <property type="protein sequence ID" value="KKR01558.1"/>
    <property type="molecule type" value="Genomic_DNA"/>
</dbReference>
<dbReference type="GO" id="GO:0004519">
    <property type="term" value="F:endonuclease activity"/>
    <property type="evidence" value="ECO:0007669"/>
    <property type="project" value="UniProtKB-KW"/>
</dbReference>
<dbReference type="PROSITE" id="PS50830">
    <property type="entry name" value="TNASE_3"/>
    <property type="match status" value="1"/>
</dbReference>
<evidence type="ECO:0000256" key="1">
    <source>
        <dbReference type="ARBA" id="ARBA00022722"/>
    </source>
</evidence>
<dbReference type="SUPFAM" id="SSF50199">
    <property type="entry name" value="Staphylococcal nuclease"/>
    <property type="match status" value="1"/>
</dbReference>
<dbReference type="Pfam" id="PF00565">
    <property type="entry name" value="SNase"/>
    <property type="match status" value="1"/>
</dbReference>
<feature type="domain" description="TNase-like" evidence="4">
    <location>
        <begin position="1"/>
        <end position="77"/>
    </location>
</feature>
<gene>
    <name evidence="5" type="ORF">UT27_C0007G0038</name>
</gene>